<comment type="similarity">
    <text evidence="1">Belongs to the FHIP family.</text>
</comment>
<reference evidence="4" key="2">
    <citation type="submission" date="2025-09" db="UniProtKB">
        <authorList>
            <consortium name="Ensembl"/>
        </authorList>
    </citation>
    <scope>IDENTIFICATION</scope>
</reference>
<sequence length="725" mass="80187">TVRLSWDAVDEEDEEVRAEQLKMYEVLVSQSHQPLLHHKPILHPLLGLMAACANSRSPKVETNLVLLLSQLCSVLVKDPATLELVFNDRPSPLAPSGGAGAAGFAPRNDALVFALLVGYVHREGSLGQQARDALLLIMSLTAENRSLGEYIADRSDFCPVLATGLSGLYSSLPRKIEVNSDEWHSLRREDWLGVPALVRFMNSLEFCNAVVQVAHEVVRNQLIKYIYHGFLIPVMGPALDKTLVEEQIASTAYLDLFLRMVTEPSLLRTFLHFVLLHSEDDKRVLDMLVARISSSSRLCMVSLALFRTLLSLNCEDVMLQLVLRFLIPCNHVMLSQRRAVKEVDLYGRTADRLLSLSPECCRLEQLLLAEREDEHVLWSKGLVCGVSEGQPSASPTPKPTTPARMGFFSRQKTEIFERQQRSPAVHEQPARPQSPASTALASPPQQQQQQQQPPLRPGGGNFDERTEAEPGYLQYLRDARRGVRRCALACRAWSAPYDGETPAPGSVVIAPSEALASLPLDAEHFALERKLEPPAESPEWDIRLDQYRIAVFPHSKKRSVQRRRRQGAQNDAAVPCPPKPAGDQNGLAPTSAILEGDSRSEAPSAASLPTCTSNRWSPSRPVSLTPRNPPGTRLSEGMRPPPPSHPTASPPTSRHFRSRTSPFEGGPFVGALFAKLENMMQNSLYVNLLLTGVVTQLACYPPLVRSFLLNTNMVFQPSVKSLVQV</sequence>
<organism evidence="4">
    <name type="scientific">Petromyzon marinus</name>
    <name type="common">Sea lamprey</name>
    <dbReference type="NCBI Taxonomy" id="7757"/>
    <lineage>
        <taxon>Eukaryota</taxon>
        <taxon>Metazoa</taxon>
        <taxon>Chordata</taxon>
        <taxon>Craniata</taxon>
        <taxon>Vertebrata</taxon>
        <taxon>Cyclostomata</taxon>
        <taxon>Hyperoartia</taxon>
        <taxon>Petromyzontiformes</taxon>
        <taxon>Petromyzontidae</taxon>
        <taxon>Petromyzon</taxon>
    </lineage>
</organism>
<feature type="region of interest" description="Disordered" evidence="2">
    <location>
        <begin position="555"/>
        <end position="661"/>
    </location>
</feature>
<dbReference type="HOGENOM" id="CLU_007807_0_0_1"/>
<dbReference type="InterPro" id="IPR045669">
    <property type="entry name" value="FHIP_C"/>
</dbReference>
<reference evidence="4" key="1">
    <citation type="submission" date="2025-08" db="UniProtKB">
        <authorList>
            <consortium name="Ensembl"/>
        </authorList>
    </citation>
    <scope>IDENTIFICATION</scope>
</reference>
<feature type="region of interest" description="Disordered" evidence="2">
    <location>
        <begin position="418"/>
        <end position="466"/>
    </location>
</feature>
<name>S4RXX2_PETMA</name>
<feature type="compositionally biased region" description="Pro residues" evidence="2">
    <location>
        <begin position="639"/>
        <end position="649"/>
    </location>
</feature>
<dbReference type="STRING" id="7757.ENSPMAP00000010063"/>
<evidence type="ECO:0000313" key="4">
    <source>
        <dbReference type="Ensembl" id="ENSPMAP00000010063.1"/>
    </source>
</evidence>
<dbReference type="PANTHER" id="PTHR21705:SF11">
    <property type="entry name" value="FHIP FAMILY PROTEIN CG3558"/>
    <property type="match status" value="1"/>
</dbReference>
<accession>S4RXX2</accession>
<protein>
    <recommendedName>
        <fullName evidence="3">FHF complex subunit HOOK-interacting protein C-terminal domain-containing protein</fullName>
    </recommendedName>
</protein>
<feature type="compositionally biased region" description="Basic residues" evidence="2">
    <location>
        <begin position="555"/>
        <end position="566"/>
    </location>
</feature>
<dbReference type="GeneTree" id="ENSGT00950000182936"/>
<dbReference type="Pfam" id="PF19314">
    <property type="entry name" value="DUF5917"/>
    <property type="match status" value="1"/>
</dbReference>
<evidence type="ECO:0000256" key="1">
    <source>
        <dbReference type="ARBA" id="ARBA00024336"/>
    </source>
</evidence>
<dbReference type="OMA" id="WADSSPM"/>
<proteinExistence type="inferred from homology"/>
<dbReference type="InterPro" id="IPR019384">
    <property type="entry name" value="FHIP"/>
</dbReference>
<evidence type="ECO:0000256" key="2">
    <source>
        <dbReference type="SAM" id="MobiDB-lite"/>
    </source>
</evidence>
<feature type="compositionally biased region" description="Low complexity" evidence="2">
    <location>
        <begin position="433"/>
        <end position="453"/>
    </location>
</feature>
<evidence type="ECO:0000259" key="3">
    <source>
        <dbReference type="Pfam" id="PF19314"/>
    </source>
</evidence>
<dbReference type="Pfam" id="PF10257">
    <property type="entry name" value="RAI16-like"/>
    <property type="match status" value="1"/>
</dbReference>
<feature type="compositionally biased region" description="Polar residues" evidence="2">
    <location>
        <begin position="607"/>
        <end position="626"/>
    </location>
</feature>
<dbReference type="Ensembl" id="ENSPMAT00000010108.1">
    <property type="protein sequence ID" value="ENSPMAP00000010063.1"/>
    <property type="gene ID" value="ENSPMAG00000009146.1"/>
</dbReference>
<dbReference type="AlphaFoldDB" id="S4RXX2"/>
<dbReference type="PANTHER" id="PTHR21705">
    <property type="entry name" value="RAI16 PROTEIN-RELATED"/>
    <property type="match status" value="1"/>
</dbReference>
<feature type="domain" description="FHF complex subunit HOOK-interacting protein C-terminal" evidence="3">
    <location>
        <begin position="666"/>
        <end position="725"/>
    </location>
</feature>